<organism evidence="3 4">
    <name type="scientific">Brevibacillus choshinensis</name>
    <dbReference type="NCBI Taxonomy" id="54911"/>
    <lineage>
        <taxon>Bacteria</taxon>
        <taxon>Bacillati</taxon>
        <taxon>Bacillota</taxon>
        <taxon>Bacilli</taxon>
        <taxon>Bacillales</taxon>
        <taxon>Paenibacillaceae</taxon>
        <taxon>Brevibacillus</taxon>
    </lineage>
</organism>
<proteinExistence type="predicted"/>
<dbReference type="InterPro" id="IPR050963">
    <property type="entry name" value="Sirohydro_Cobaltochel/CbiX"/>
</dbReference>
<evidence type="ECO:0008006" key="5">
    <source>
        <dbReference type="Google" id="ProtNLM"/>
    </source>
</evidence>
<evidence type="ECO:0000256" key="2">
    <source>
        <dbReference type="ARBA" id="ARBA00023239"/>
    </source>
</evidence>
<reference evidence="3 4" key="1">
    <citation type="submission" date="2021-01" db="EMBL/GenBank/DDBJ databases">
        <title>Identification of strong promoters based on the transcriptome of Brevibacillus choshinensis.</title>
        <authorList>
            <person name="Yao D."/>
            <person name="Zhang K."/>
            <person name="Wu J."/>
        </authorList>
    </citation>
    <scope>NUCLEOTIDE SEQUENCE [LARGE SCALE GENOMIC DNA]</scope>
    <source>
        <strain evidence="3 4">HPD31-SP3</strain>
    </source>
</reference>
<dbReference type="PANTHER" id="PTHR33542">
    <property type="entry name" value="SIROHYDROCHLORIN FERROCHELATASE, CHLOROPLASTIC"/>
    <property type="match status" value="1"/>
</dbReference>
<evidence type="ECO:0000256" key="1">
    <source>
        <dbReference type="ARBA" id="ARBA00022723"/>
    </source>
</evidence>
<evidence type="ECO:0000313" key="3">
    <source>
        <dbReference type="EMBL" id="QRG66257.1"/>
    </source>
</evidence>
<gene>
    <name evidence="3" type="ORF">JNE38_22320</name>
</gene>
<name>A0ABX7FJE6_BRECH</name>
<dbReference type="SUPFAM" id="SSF53800">
    <property type="entry name" value="Chelatase"/>
    <property type="match status" value="2"/>
</dbReference>
<dbReference type="Proteomes" id="UP000596248">
    <property type="component" value="Chromosome"/>
</dbReference>
<dbReference type="RefSeq" id="WP_203353323.1">
    <property type="nucleotide sequence ID" value="NZ_CP069127.1"/>
</dbReference>
<dbReference type="Pfam" id="PF01903">
    <property type="entry name" value="CbiX"/>
    <property type="match status" value="2"/>
</dbReference>
<keyword evidence="1" id="KW-0479">Metal-binding</keyword>
<sequence>MGETAVLLIAHGSPDPKWLELVESAVRQCQIDLPIRVAFLGGVEGRSIEQEWKRLEESGAKRIIVIPLFVTAGSSHVGEIRTMLGLSSDPWLREDIEIPRIAVRARIVWCSPLEDHPVVEQIVANRVQELAHHPHAQALLLVGHGNEREGGQARWVRLLHRMTLRLQNRFGFAAAGYGTLRPDTLREQAQMLADKGELVVVPLFVSTGYFTRKAIPQRLEGMDYRYDGSAYLPHPLMAEWINQSVRAAIVTDHFTKRSVYANGREKTVEMGR</sequence>
<dbReference type="Gene3D" id="3.40.50.1400">
    <property type="match status" value="2"/>
</dbReference>
<dbReference type="InterPro" id="IPR002762">
    <property type="entry name" value="CbiX-like"/>
</dbReference>
<dbReference type="EMBL" id="CP069127">
    <property type="protein sequence ID" value="QRG66257.1"/>
    <property type="molecule type" value="Genomic_DNA"/>
</dbReference>
<keyword evidence="4" id="KW-1185">Reference proteome</keyword>
<evidence type="ECO:0000313" key="4">
    <source>
        <dbReference type="Proteomes" id="UP000596248"/>
    </source>
</evidence>
<protein>
    <recommendedName>
        <fullName evidence="5">Cobalamin biosynthesis protein CbiX</fullName>
    </recommendedName>
</protein>
<dbReference type="PANTHER" id="PTHR33542:SF3">
    <property type="entry name" value="SIROHYDROCHLORIN FERROCHELATASE, CHLOROPLASTIC"/>
    <property type="match status" value="1"/>
</dbReference>
<dbReference type="CDD" id="cd03416">
    <property type="entry name" value="CbiX_SirB_N"/>
    <property type="match status" value="1"/>
</dbReference>
<keyword evidence="2" id="KW-0456">Lyase</keyword>
<accession>A0ABX7FJE6</accession>